<evidence type="ECO:0008006" key="4">
    <source>
        <dbReference type="Google" id="ProtNLM"/>
    </source>
</evidence>
<dbReference type="PANTHER" id="PTHR31973:SF187">
    <property type="entry name" value="MUTATOR TRANSPOSASE MUDRA PROTEIN"/>
    <property type="match status" value="1"/>
</dbReference>
<feature type="region of interest" description="Disordered" evidence="1">
    <location>
        <begin position="76"/>
        <end position="95"/>
    </location>
</feature>
<dbReference type="AlphaFoldDB" id="A0A2I0KTE4"/>
<dbReference type="PANTHER" id="PTHR31973">
    <property type="entry name" value="POLYPROTEIN, PUTATIVE-RELATED"/>
    <property type="match status" value="1"/>
</dbReference>
<evidence type="ECO:0000313" key="3">
    <source>
        <dbReference type="Proteomes" id="UP000233551"/>
    </source>
</evidence>
<dbReference type="EMBL" id="PGOL01000364">
    <property type="protein sequence ID" value="PKI71593.1"/>
    <property type="molecule type" value="Genomic_DNA"/>
</dbReference>
<evidence type="ECO:0000256" key="1">
    <source>
        <dbReference type="SAM" id="MobiDB-lite"/>
    </source>
</evidence>
<proteinExistence type="predicted"/>
<reference evidence="2 3" key="1">
    <citation type="submission" date="2017-11" db="EMBL/GenBank/DDBJ databases">
        <title>De-novo sequencing of pomegranate (Punica granatum L.) genome.</title>
        <authorList>
            <person name="Akparov Z."/>
            <person name="Amiraslanov A."/>
            <person name="Hajiyeva S."/>
            <person name="Abbasov M."/>
            <person name="Kaur K."/>
            <person name="Hamwieh A."/>
            <person name="Solovyev V."/>
            <person name="Salamov A."/>
            <person name="Braich B."/>
            <person name="Kosarev P."/>
            <person name="Mahmoud A."/>
            <person name="Hajiyev E."/>
            <person name="Babayeva S."/>
            <person name="Izzatullayeva V."/>
            <person name="Mammadov A."/>
            <person name="Mammadov A."/>
            <person name="Sharifova S."/>
            <person name="Ojaghi J."/>
            <person name="Eynullazada K."/>
            <person name="Bayramov B."/>
            <person name="Abdulazimova A."/>
            <person name="Shahmuradov I."/>
        </authorList>
    </citation>
    <scope>NUCLEOTIDE SEQUENCE [LARGE SCALE GENOMIC DNA]</scope>
    <source>
        <strain evidence="3">cv. AG2017</strain>
        <tissue evidence="2">Leaf</tissue>
    </source>
</reference>
<name>A0A2I0KTE4_PUNGR</name>
<gene>
    <name evidence="2" type="ORF">CRG98_008001</name>
</gene>
<sequence length="263" mass="30799">MAKFGFTHGFITVYAENDGESDVVGGVKHSEIVDEDNDYDLEEFDDYVGLDDDDYQSVASNDEFVEAKRKLRLYRRGQDDDDDEHSNDQHSGQGEADLSEFIESEYLERFRENPEWCVNEMVSDVQRRFAITVSKGTKYRAKAISLNMIYGSLGRDGNNQMFPISWAIVEGENPELWTWFIIRLCDDLSIQDIIGWTMICDQQKARSKPIIDMLKYVRRAVMRRMGEKMEMIKKVDDFIYAQDKEDIGRKKVEEWGMLFYTCW</sequence>
<protein>
    <recommendedName>
        <fullName evidence="4">MULE transposase domain-containing protein</fullName>
    </recommendedName>
</protein>
<evidence type="ECO:0000313" key="2">
    <source>
        <dbReference type="EMBL" id="PKI71593.1"/>
    </source>
</evidence>
<comment type="caution">
    <text evidence="2">The sequence shown here is derived from an EMBL/GenBank/DDBJ whole genome shotgun (WGS) entry which is preliminary data.</text>
</comment>
<organism evidence="2 3">
    <name type="scientific">Punica granatum</name>
    <name type="common">Pomegranate</name>
    <dbReference type="NCBI Taxonomy" id="22663"/>
    <lineage>
        <taxon>Eukaryota</taxon>
        <taxon>Viridiplantae</taxon>
        <taxon>Streptophyta</taxon>
        <taxon>Embryophyta</taxon>
        <taxon>Tracheophyta</taxon>
        <taxon>Spermatophyta</taxon>
        <taxon>Magnoliopsida</taxon>
        <taxon>eudicotyledons</taxon>
        <taxon>Gunneridae</taxon>
        <taxon>Pentapetalae</taxon>
        <taxon>rosids</taxon>
        <taxon>malvids</taxon>
        <taxon>Myrtales</taxon>
        <taxon>Lythraceae</taxon>
        <taxon>Punica</taxon>
    </lineage>
</organism>
<dbReference type="Proteomes" id="UP000233551">
    <property type="component" value="Unassembled WGS sequence"/>
</dbReference>
<accession>A0A2I0KTE4</accession>
<keyword evidence="3" id="KW-1185">Reference proteome</keyword>